<dbReference type="CDD" id="cd00038">
    <property type="entry name" value="CAP_ED"/>
    <property type="match status" value="1"/>
</dbReference>
<dbReference type="InterPro" id="IPR018490">
    <property type="entry name" value="cNMP-bd_dom_sf"/>
</dbReference>
<dbReference type="Proteomes" id="UP000001307">
    <property type="component" value="Unassembled WGS sequence"/>
</dbReference>
<gene>
    <name evidence="3" type="ORF">GSOID_T00008686001</name>
</gene>
<dbReference type="InParanoid" id="E4XEP3"/>
<evidence type="ECO:0000256" key="1">
    <source>
        <dbReference type="SAM" id="SignalP"/>
    </source>
</evidence>
<dbReference type="PANTHER" id="PTHR23011:SF28">
    <property type="entry name" value="CYCLIC NUCLEOTIDE-BINDING DOMAIN CONTAINING PROTEIN"/>
    <property type="match status" value="1"/>
</dbReference>
<accession>E4XEP3</accession>
<feature type="domain" description="Cyclic nucleotide-binding" evidence="2">
    <location>
        <begin position="164"/>
        <end position="285"/>
    </location>
</feature>
<dbReference type="SUPFAM" id="SSF51206">
    <property type="entry name" value="cAMP-binding domain-like"/>
    <property type="match status" value="2"/>
</dbReference>
<dbReference type="EMBL" id="FN653042">
    <property type="protein sequence ID" value="CBY19540.1"/>
    <property type="molecule type" value="Genomic_DNA"/>
</dbReference>
<dbReference type="InterPro" id="IPR000595">
    <property type="entry name" value="cNMP-bd_dom"/>
</dbReference>
<protein>
    <recommendedName>
        <fullName evidence="2">Cyclic nucleotide-binding domain-containing protein</fullName>
    </recommendedName>
</protein>
<dbReference type="Pfam" id="PF00027">
    <property type="entry name" value="cNMP_binding"/>
    <property type="match status" value="1"/>
</dbReference>
<proteinExistence type="predicted"/>
<keyword evidence="4" id="KW-1185">Reference proteome</keyword>
<name>E4XEP3_OIKDI</name>
<dbReference type="SMART" id="SM00100">
    <property type="entry name" value="cNMP"/>
    <property type="match status" value="1"/>
</dbReference>
<dbReference type="PANTHER" id="PTHR23011">
    <property type="entry name" value="CYCLIC NUCLEOTIDE-BINDING DOMAIN CONTAINING PROTEIN"/>
    <property type="match status" value="1"/>
</dbReference>
<evidence type="ECO:0000259" key="2">
    <source>
        <dbReference type="PROSITE" id="PS50042"/>
    </source>
</evidence>
<feature type="chain" id="PRO_5003190228" description="Cyclic nucleotide-binding domain-containing protein" evidence="1">
    <location>
        <begin position="18"/>
        <end position="492"/>
    </location>
</feature>
<organism evidence="3">
    <name type="scientific">Oikopleura dioica</name>
    <name type="common">Tunicate</name>
    <dbReference type="NCBI Taxonomy" id="34765"/>
    <lineage>
        <taxon>Eukaryota</taxon>
        <taxon>Metazoa</taxon>
        <taxon>Chordata</taxon>
        <taxon>Tunicata</taxon>
        <taxon>Appendicularia</taxon>
        <taxon>Copelata</taxon>
        <taxon>Oikopleuridae</taxon>
        <taxon>Oikopleura</taxon>
    </lineage>
</organism>
<evidence type="ECO:0000313" key="4">
    <source>
        <dbReference type="Proteomes" id="UP000001307"/>
    </source>
</evidence>
<dbReference type="OrthoDB" id="166212at2759"/>
<dbReference type="PROSITE" id="PS50042">
    <property type="entry name" value="CNMP_BINDING_3"/>
    <property type="match status" value="1"/>
</dbReference>
<sequence length="492" mass="56301">MLACQLISLCLVNSAFRANSNCSPASSKRSVRSSRSRRSIQSRMRNLTSGANSVIFEKYNVRAGFEAKKLFRKSVRLVAILMRAGGCFRKTESLKVLDDSDMRFYDSNNALGKMAHVFNPTLFRADKSLKVPKNIARDLRTHPDARRSDSIGSIIRSLQIVLDVFSDYPLETQKDIAKYAYLEEFEPGRMIFKKNDRPLRFHLVVSGRALVTSVTTLPTGEENIKVVETISRGETFGDEGGCFLKQNGKIHEGPDFMPRENTVISQKHMTVLTLDGEDYIRIFHPEAKKRFTKKLTPNYPEFYFSSNVVKAAMKLLIKNPFLRYWPLEAIKGASTTDFRLQYYRKGTVVTTGNAAQRELIFVKTGSCQVVRRCHHSRVLSAGSSRDETWIEESRLDSGDMFGFETQFDVRFKGIVYKDWQELDPDIALVSNGAEVIVIAAAFYRKHLNEQCRAVLTLNLEQKPQNNLVYLLNRRECWENYKSSVTREIFRKP</sequence>
<dbReference type="AlphaFoldDB" id="E4XEP3"/>
<evidence type="ECO:0000313" key="3">
    <source>
        <dbReference type="EMBL" id="CBY19540.1"/>
    </source>
</evidence>
<feature type="signal peptide" evidence="1">
    <location>
        <begin position="1"/>
        <end position="17"/>
    </location>
</feature>
<keyword evidence="1" id="KW-0732">Signal</keyword>
<dbReference type="InterPro" id="IPR014710">
    <property type="entry name" value="RmlC-like_jellyroll"/>
</dbReference>
<dbReference type="Gene3D" id="2.60.120.10">
    <property type="entry name" value="Jelly Rolls"/>
    <property type="match status" value="1"/>
</dbReference>
<reference evidence="3" key="1">
    <citation type="journal article" date="2010" name="Science">
        <title>Plasticity of animal genome architecture unmasked by rapid evolution of a pelagic tunicate.</title>
        <authorList>
            <person name="Denoeud F."/>
            <person name="Henriet S."/>
            <person name="Mungpakdee S."/>
            <person name="Aury J.M."/>
            <person name="Da Silva C."/>
            <person name="Brinkmann H."/>
            <person name="Mikhaleva J."/>
            <person name="Olsen L.C."/>
            <person name="Jubin C."/>
            <person name="Canestro C."/>
            <person name="Bouquet J.M."/>
            <person name="Danks G."/>
            <person name="Poulain J."/>
            <person name="Campsteijn C."/>
            <person name="Adamski M."/>
            <person name="Cross I."/>
            <person name="Yadetie F."/>
            <person name="Muffato M."/>
            <person name="Louis A."/>
            <person name="Butcher S."/>
            <person name="Tsagkogeorga G."/>
            <person name="Konrad A."/>
            <person name="Singh S."/>
            <person name="Jensen M.F."/>
            <person name="Cong E.H."/>
            <person name="Eikeseth-Otteraa H."/>
            <person name="Noel B."/>
            <person name="Anthouard V."/>
            <person name="Porcel B.M."/>
            <person name="Kachouri-Lafond R."/>
            <person name="Nishino A."/>
            <person name="Ugolini M."/>
            <person name="Chourrout P."/>
            <person name="Nishida H."/>
            <person name="Aasland R."/>
            <person name="Huzurbazar S."/>
            <person name="Westhof E."/>
            <person name="Delsuc F."/>
            <person name="Lehrach H."/>
            <person name="Reinhardt R."/>
            <person name="Weissenbach J."/>
            <person name="Roy S.W."/>
            <person name="Artiguenave F."/>
            <person name="Postlethwait J.H."/>
            <person name="Manak J.R."/>
            <person name="Thompson E.M."/>
            <person name="Jaillon O."/>
            <person name="Du Pasquier L."/>
            <person name="Boudinot P."/>
            <person name="Liberles D.A."/>
            <person name="Volff J.N."/>
            <person name="Philippe H."/>
            <person name="Lenhard B."/>
            <person name="Roest Crollius H."/>
            <person name="Wincker P."/>
            <person name="Chourrout D."/>
        </authorList>
    </citation>
    <scope>NUCLEOTIDE SEQUENCE [LARGE SCALE GENOMIC DNA]</scope>
</reference>